<keyword evidence="4" id="KW-1185">Reference proteome</keyword>
<organism evidence="3 4">
    <name type="scientific">Rhodoplanes serenus</name>
    <dbReference type="NCBI Taxonomy" id="200615"/>
    <lineage>
        <taxon>Bacteria</taxon>
        <taxon>Pseudomonadati</taxon>
        <taxon>Pseudomonadota</taxon>
        <taxon>Alphaproteobacteria</taxon>
        <taxon>Hyphomicrobiales</taxon>
        <taxon>Nitrobacteraceae</taxon>
        <taxon>Rhodoplanes</taxon>
    </lineage>
</organism>
<feature type="region of interest" description="Disordered" evidence="1">
    <location>
        <begin position="29"/>
        <end position="70"/>
    </location>
</feature>
<reference evidence="4" key="1">
    <citation type="submission" date="2018-10" db="EMBL/GenBank/DDBJ databases">
        <authorList>
            <person name="Peiro R."/>
            <person name="Begona"/>
            <person name="Cbmso G."/>
            <person name="Lopez M."/>
            <person name="Gonzalez S."/>
            <person name="Sacristan E."/>
            <person name="Castillo E."/>
        </authorList>
    </citation>
    <scope>NUCLEOTIDE SEQUENCE [LARGE SCALE GENOMIC DNA]</scope>
</reference>
<proteinExistence type="predicted"/>
<name>A0A447D1Z3_9BRAD</name>
<feature type="signal peptide" evidence="2">
    <location>
        <begin position="1"/>
        <end position="27"/>
    </location>
</feature>
<accession>A0A447D1Z3</accession>
<evidence type="ECO:0008006" key="5">
    <source>
        <dbReference type="Google" id="ProtNLM"/>
    </source>
</evidence>
<dbReference type="Gene3D" id="3.10.450.160">
    <property type="entry name" value="inner membrane protein cigr"/>
    <property type="match status" value="1"/>
</dbReference>
<feature type="compositionally biased region" description="Low complexity" evidence="1">
    <location>
        <begin position="29"/>
        <end position="45"/>
    </location>
</feature>
<dbReference type="Proteomes" id="UP000289200">
    <property type="component" value="Unassembled WGS sequence"/>
</dbReference>
<gene>
    <name evidence="3" type="ORF">RHODGE_RHODGE_05024</name>
</gene>
<dbReference type="AlphaFoldDB" id="A0A447D1Z3"/>
<evidence type="ECO:0000313" key="4">
    <source>
        <dbReference type="Proteomes" id="UP000289200"/>
    </source>
</evidence>
<dbReference type="OrthoDB" id="102964at2"/>
<dbReference type="InterPro" id="IPR009642">
    <property type="entry name" value="DUF1236"/>
</dbReference>
<dbReference type="EMBL" id="UWOC01000214">
    <property type="protein sequence ID" value="VCU11544.1"/>
    <property type="molecule type" value="Genomic_DNA"/>
</dbReference>
<protein>
    <recommendedName>
        <fullName evidence="5">DUF1236 domain-containing protein</fullName>
    </recommendedName>
</protein>
<dbReference type="RefSeq" id="WP_129611702.1">
    <property type="nucleotide sequence ID" value="NZ_UWOC01000214.1"/>
</dbReference>
<dbReference type="Pfam" id="PF06823">
    <property type="entry name" value="DUF1236"/>
    <property type="match status" value="1"/>
</dbReference>
<sequence>MPIPKSGLAVILVAALAIGASATIATAQQAGPGAGQPAGQEAAPLPTMPPTGGVGPVSAQPAPLTEAQKAAIARSVREANRKVTVPPGVQVRVGAELPPSMELYMLPDPTLATIPEAKPYKYTVVEDRVLLVDPTTMKVVEVLPR</sequence>
<evidence type="ECO:0000256" key="1">
    <source>
        <dbReference type="SAM" id="MobiDB-lite"/>
    </source>
</evidence>
<feature type="chain" id="PRO_5019308568" description="DUF1236 domain-containing protein" evidence="2">
    <location>
        <begin position="28"/>
        <end position="145"/>
    </location>
</feature>
<keyword evidence="2" id="KW-0732">Signal</keyword>
<evidence type="ECO:0000313" key="3">
    <source>
        <dbReference type="EMBL" id="VCU11544.1"/>
    </source>
</evidence>
<comment type="caution">
    <text evidence="3">The sequence shown here is derived from an EMBL/GenBank/DDBJ whole genome shotgun (WGS) entry which is preliminary data.</text>
</comment>
<evidence type="ECO:0000256" key="2">
    <source>
        <dbReference type="SAM" id="SignalP"/>
    </source>
</evidence>